<organism evidence="1 2">
    <name type="scientific">Spartinivicinus poritis</name>
    <dbReference type="NCBI Taxonomy" id="2994640"/>
    <lineage>
        <taxon>Bacteria</taxon>
        <taxon>Pseudomonadati</taxon>
        <taxon>Pseudomonadota</taxon>
        <taxon>Gammaproteobacteria</taxon>
        <taxon>Oceanospirillales</taxon>
        <taxon>Zooshikellaceae</taxon>
        <taxon>Spartinivicinus</taxon>
    </lineage>
</organism>
<evidence type="ECO:0000313" key="1">
    <source>
        <dbReference type="EMBL" id="MDE1464829.1"/>
    </source>
</evidence>
<reference evidence="1 2" key="1">
    <citation type="submission" date="2022-11" db="EMBL/GenBank/DDBJ databases">
        <title>Spartinivicinus poritis sp. nov., isolated from scleractinian coral Porites lutea.</title>
        <authorList>
            <person name="Zhang G."/>
            <person name="Cai L."/>
            <person name="Wei Q."/>
        </authorList>
    </citation>
    <scope>NUCLEOTIDE SEQUENCE [LARGE SCALE GENOMIC DNA]</scope>
    <source>
        <strain evidence="1 2">A2-2</strain>
    </source>
</reference>
<keyword evidence="2" id="KW-1185">Reference proteome</keyword>
<gene>
    <name evidence="1" type="ORF">ORQ98_22975</name>
</gene>
<name>A0ABT5UEM1_9GAMM</name>
<proteinExistence type="predicted"/>
<dbReference type="Proteomes" id="UP001528823">
    <property type="component" value="Unassembled WGS sequence"/>
</dbReference>
<dbReference type="EMBL" id="JAPMOU010000043">
    <property type="protein sequence ID" value="MDE1464829.1"/>
    <property type="molecule type" value="Genomic_DNA"/>
</dbReference>
<comment type="caution">
    <text evidence="1">The sequence shown here is derived from an EMBL/GenBank/DDBJ whole genome shotgun (WGS) entry which is preliminary data.</text>
</comment>
<evidence type="ECO:0000313" key="2">
    <source>
        <dbReference type="Proteomes" id="UP001528823"/>
    </source>
</evidence>
<dbReference type="RefSeq" id="WP_274691138.1">
    <property type="nucleotide sequence ID" value="NZ_JAPMOU010000043.1"/>
</dbReference>
<sequence length="73" mass="8458">MRVTNSDRKKAVPVGCQSLPDNTVVVFDYGESFVLIFREGHPRSGQLVWRHLSEGYKDAETFTDFAQFLTYWI</sequence>
<protein>
    <submittedName>
        <fullName evidence="1">Uncharacterized protein</fullName>
    </submittedName>
</protein>
<accession>A0ABT5UEM1</accession>